<dbReference type="RefSeq" id="WP_399618128.1">
    <property type="nucleotide sequence ID" value="NZ_JBITYT010000011.1"/>
</dbReference>
<evidence type="ECO:0000256" key="1">
    <source>
        <dbReference type="SAM" id="MobiDB-lite"/>
    </source>
</evidence>
<protein>
    <submittedName>
        <fullName evidence="2">Uncharacterized protein</fullName>
    </submittedName>
</protein>
<feature type="region of interest" description="Disordered" evidence="1">
    <location>
        <begin position="1"/>
        <end position="55"/>
    </location>
</feature>
<gene>
    <name evidence="2" type="ORF">ACIGW0_23645</name>
</gene>
<evidence type="ECO:0000313" key="2">
    <source>
        <dbReference type="EMBL" id="MFI9122348.1"/>
    </source>
</evidence>
<evidence type="ECO:0000313" key="3">
    <source>
        <dbReference type="Proteomes" id="UP001614391"/>
    </source>
</evidence>
<organism evidence="2 3">
    <name type="scientific">Streptomyces bikiniensis</name>
    <dbReference type="NCBI Taxonomy" id="1896"/>
    <lineage>
        <taxon>Bacteria</taxon>
        <taxon>Bacillati</taxon>
        <taxon>Actinomycetota</taxon>
        <taxon>Actinomycetes</taxon>
        <taxon>Kitasatosporales</taxon>
        <taxon>Streptomycetaceae</taxon>
        <taxon>Streptomyces</taxon>
    </lineage>
</organism>
<dbReference type="Proteomes" id="UP001614391">
    <property type="component" value="Unassembled WGS sequence"/>
</dbReference>
<keyword evidence="3" id="KW-1185">Reference proteome</keyword>
<sequence length="99" mass="10512">MRLLFDGAGLDAVGHFTDRPTTAPAGTTSPGGFGRPVITRPSTDVAVTSPPGGKNIRVVFRRGEERRPGPKGPRWLRVLPCSVSHTRWTNPGGVSGVPR</sequence>
<name>A0ABW8CXN2_STRBI</name>
<comment type="caution">
    <text evidence="2">The sequence shown here is derived from an EMBL/GenBank/DDBJ whole genome shotgun (WGS) entry which is preliminary data.</text>
</comment>
<accession>A0ABW8CXN2</accession>
<reference evidence="2 3" key="1">
    <citation type="submission" date="2024-10" db="EMBL/GenBank/DDBJ databases">
        <title>The Natural Products Discovery Center: Release of the First 8490 Sequenced Strains for Exploring Actinobacteria Biosynthetic Diversity.</title>
        <authorList>
            <person name="Kalkreuter E."/>
            <person name="Kautsar S.A."/>
            <person name="Yang D."/>
            <person name="Bader C.D."/>
            <person name="Teijaro C.N."/>
            <person name="Fluegel L."/>
            <person name="Davis C.M."/>
            <person name="Simpson J.R."/>
            <person name="Lauterbach L."/>
            <person name="Steele A.D."/>
            <person name="Gui C."/>
            <person name="Meng S."/>
            <person name="Li G."/>
            <person name="Viehrig K."/>
            <person name="Ye F."/>
            <person name="Su P."/>
            <person name="Kiefer A.F."/>
            <person name="Nichols A."/>
            <person name="Cepeda A.J."/>
            <person name="Yan W."/>
            <person name="Fan B."/>
            <person name="Jiang Y."/>
            <person name="Adhikari A."/>
            <person name="Zheng C.-J."/>
            <person name="Schuster L."/>
            <person name="Cowan T.M."/>
            <person name="Smanski M.J."/>
            <person name="Chevrette M.G."/>
            <person name="De Carvalho L.P.S."/>
            <person name="Shen B."/>
        </authorList>
    </citation>
    <scope>NUCLEOTIDE SEQUENCE [LARGE SCALE GENOMIC DNA]</scope>
    <source>
        <strain evidence="2 3">NPDC053346</strain>
    </source>
</reference>
<dbReference type="EMBL" id="JBITYT010000011">
    <property type="protein sequence ID" value="MFI9122348.1"/>
    <property type="molecule type" value="Genomic_DNA"/>
</dbReference>
<proteinExistence type="predicted"/>